<dbReference type="PANTHER" id="PTHR30337:SF0">
    <property type="entry name" value="NUCLEASE SBCCD SUBUNIT D"/>
    <property type="match status" value="1"/>
</dbReference>
<evidence type="ECO:0000313" key="11">
    <source>
        <dbReference type="Proteomes" id="UP000320876"/>
    </source>
</evidence>
<comment type="caution">
    <text evidence="10">The sequence shown here is derived from an EMBL/GenBank/DDBJ whole genome shotgun (WGS) entry which is preliminary data.</text>
</comment>
<name>A0A542DHP7_AMYCI</name>
<dbReference type="EMBL" id="VFML01000001">
    <property type="protein sequence ID" value="TQJ02601.1"/>
    <property type="molecule type" value="Genomic_DNA"/>
</dbReference>
<keyword evidence="6 7" id="KW-0269">Exonuclease</keyword>
<dbReference type="InterPro" id="IPR026843">
    <property type="entry name" value="SbcD_C"/>
</dbReference>
<dbReference type="Gene3D" id="3.60.21.10">
    <property type="match status" value="1"/>
</dbReference>
<dbReference type="InterPro" id="IPR004843">
    <property type="entry name" value="Calcineurin-like_PHP"/>
</dbReference>
<dbReference type="GO" id="GO:0004519">
    <property type="term" value="F:endonuclease activity"/>
    <property type="evidence" value="ECO:0007669"/>
    <property type="project" value="UniProtKB-KW"/>
</dbReference>
<evidence type="ECO:0000256" key="3">
    <source>
        <dbReference type="ARBA" id="ARBA00013365"/>
    </source>
</evidence>
<dbReference type="InterPro" id="IPR050535">
    <property type="entry name" value="DNA_Repair-Maintenance_Comp"/>
</dbReference>
<evidence type="ECO:0000256" key="1">
    <source>
        <dbReference type="ARBA" id="ARBA00010555"/>
    </source>
</evidence>
<dbReference type="InterPro" id="IPR004593">
    <property type="entry name" value="SbcD"/>
</dbReference>
<dbReference type="InterPro" id="IPR041796">
    <property type="entry name" value="Mre11_N"/>
</dbReference>
<dbReference type="RefSeq" id="WP_170220780.1">
    <property type="nucleotide sequence ID" value="NZ_VFML01000001.1"/>
</dbReference>
<evidence type="ECO:0000256" key="4">
    <source>
        <dbReference type="ARBA" id="ARBA00022722"/>
    </source>
</evidence>
<evidence type="ECO:0000256" key="2">
    <source>
        <dbReference type="ARBA" id="ARBA00011322"/>
    </source>
</evidence>
<keyword evidence="11" id="KW-1185">Reference proteome</keyword>
<dbReference type="CDD" id="cd00840">
    <property type="entry name" value="MPP_Mre11_N"/>
    <property type="match status" value="1"/>
</dbReference>
<evidence type="ECO:0000313" key="10">
    <source>
        <dbReference type="EMBL" id="TQJ02601.1"/>
    </source>
</evidence>
<evidence type="ECO:0000259" key="8">
    <source>
        <dbReference type="Pfam" id="PF00149"/>
    </source>
</evidence>
<comment type="subunit">
    <text evidence="2 7">Heterodimer of SbcC and SbcD.</text>
</comment>
<keyword evidence="7" id="KW-0255">Endonuclease</keyword>
<feature type="domain" description="Calcineurin-like phosphoesterase" evidence="8">
    <location>
        <begin position="1"/>
        <end position="220"/>
    </location>
</feature>
<dbReference type="Proteomes" id="UP000320876">
    <property type="component" value="Unassembled WGS sequence"/>
</dbReference>
<organism evidence="10 11">
    <name type="scientific">Amycolatopsis cihanbeyliensis</name>
    <dbReference type="NCBI Taxonomy" id="1128664"/>
    <lineage>
        <taxon>Bacteria</taxon>
        <taxon>Bacillati</taxon>
        <taxon>Actinomycetota</taxon>
        <taxon>Actinomycetes</taxon>
        <taxon>Pseudonocardiales</taxon>
        <taxon>Pseudonocardiaceae</taxon>
        <taxon>Amycolatopsis</taxon>
    </lineage>
</organism>
<dbReference type="SUPFAM" id="SSF56300">
    <property type="entry name" value="Metallo-dependent phosphatases"/>
    <property type="match status" value="1"/>
</dbReference>
<evidence type="ECO:0000256" key="5">
    <source>
        <dbReference type="ARBA" id="ARBA00022801"/>
    </source>
</evidence>
<dbReference type="GO" id="GO:0006260">
    <property type="term" value="P:DNA replication"/>
    <property type="evidence" value="ECO:0007669"/>
    <property type="project" value="UniProtKB-KW"/>
</dbReference>
<protein>
    <recommendedName>
        <fullName evidence="3 7">Nuclease SbcCD subunit D</fullName>
    </recommendedName>
</protein>
<evidence type="ECO:0000256" key="7">
    <source>
        <dbReference type="RuleBase" id="RU363069"/>
    </source>
</evidence>
<proteinExistence type="inferred from homology"/>
<keyword evidence="5 7" id="KW-0378">Hydrolase</keyword>
<comment type="similarity">
    <text evidence="1 7">Belongs to the SbcD family.</text>
</comment>
<dbReference type="GO" id="GO:0008408">
    <property type="term" value="F:3'-5' exonuclease activity"/>
    <property type="evidence" value="ECO:0007669"/>
    <property type="project" value="InterPro"/>
</dbReference>
<gene>
    <name evidence="7" type="primary">sbcD</name>
    <name evidence="10" type="ORF">FB471_2334</name>
</gene>
<comment type="function">
    <text evidence="7">SbcCD cleaves DNA hairpin structures. These structures can inhibit DNA replication and are intermediates in certain DNA recombination reactions. The complex acts as a 3'-&gt;5' double strand exonuclease that can open hairpins. It also has a 5' single-strand endonuclease activity.</text>
</comment>
<dbReference type="Pfam" id="PF12320">
    <property type="entry name" value="SbcD_C"/>
    <property type="match status" value="1"/>
</dbReference>
<keyword evidence="4 7" id="KW-0540">Nuclease</keyword>
<dbReference type="NCBIfam" id="TIGR00619">
    <property type="entry name" value="sbcd"/>
    <property type="match status" value="1"/>
</dbReference>
<dbReference type="InterPro" id="IPR029052">
    <property type="entry name" value="Metallo-depent_PP-like"/>
</dbReference>
<dbReference type="Pfam" id="PF00149">
    <property type="entry name" value="Metallophos"/>
    <property type="match status" value="1"/>
</dbReference>
<keyword evidence="7" id="KW-0235">DNA replication</keyword>
<dbReference type="AlphaFoldDB" id="A0A542DHP7"/>
<accession>A0A542DHP7</accession>
<sequence>MRLLHTSDWHVGRTFHGADLLAEQESVLGYLADIVAEERVDVVLVSGDIYDRAVPSAEAVRVAANALARLRAAGASLVITPGNHDSAARLGAFAEFAAAGGLHLCTSVARLHEPVLLADAHGPVACYGIPYLEPEPARHALGVPEARGHTGVLGEAMRRIRADLAERAQGTRSVVLAHAFVTGGEASDSERTISVGGVEQVPGAVFDGVDYVALGHLHGPQRLAEHLRYSGSPLAYSFSEAAHHKSVWLADLDAGGLAEVWRRELPVPRRLATAEGDLEDLLSAPEYEDLARCYLSVTLTDQVRPLDAMRRLRERFPHAVHLDWRPAGGSTEPLRYAEAVRGRSDVEITGGFLEDCRGAAPNEREAALLTVALEQAGKADPEQDGEPR</sequence>
<dbReference type="PANTHER" id="PTHR30337">
    <property type="entry name" value="COMPONENT OF ATP-DEPENDENT DSDNA EXONUCLEASE"/>
    <property type="match status" value="1"/>
</dbReference>
<keyword evidence="7" id="KW-0233">DNA recombination</keyword>
<dbReference type="GO" id="GO:0006310">
    <property type="term" value="P:DNA recombination"/>
    <property type="evidence" value="ECO:0007669"/>
    <property type="project" value="UniProtKB-KW"/>
</dbReference>
<reference evidence="10 11" key="1">
    <citation type="submission" date="2019-06" db="EMBL/GenBank/DDBJ databases">
        <title>Sequencing the genomes of 1000 actinobacteria strains.</title>
        <authorList>
            <person name="Klenk H.-P."/>
        </authorList>
    </citation>
    <scope>NUCLEOTIDE SEQUENCE [LARGE SCALE GENOMIC DNA]</scope>
    <source>
        <strain evidence="10 11">DSM 45679</strain>
    </source>
</reference>
<evidence type="ECO:0000256" key="6">
    <source>
        <dbReference type="ARBA" id="ARBA00022839"/>
    </source>
</evidence>
<evidence type="ECO:0000259" key="9">
    <source>
        <dbReference type="Pfam" id="PF12320"/>
    </source>
</evidence>
<feature type="domain" description="Nuclease SbcCD subunit D C-terminal" evidence="9">
    <location>
        <begin position="268"/>
        <end position="346"/>
    </location>
</feature>